<reference evidence="3" key="1">
    <citation type="submission" date="2022-10" db="EMBL/GenBank/DDBJ databases">
        <title>The complete genomes of actinobacterial strains from the NBC collection.</title>
        <authorList>
            <person name="Joergensen T.S."/>
            <person name="Alvarez Arevalo M."/>
            <person name="Sterndorff E.B."/>
            <person name="Faurdal D."/>
            <person name="Vuksanovic O."/>
            <person name="Mourched A.-S."/>
            <person name="Charusanti P."/>
            <person name="Shaw S."/>
            <person name="Blin K."/>
            <person name="Weber T."/>
        </authorList>
    </citation>
    <scope>NUCLEOTIDE SEQUENCE</scope>
    <source>
        <strain evidence="3">NBC_00093</strain>
    </source>
</reference>
<evidence type="ECO:0000256" key="1">
    <source>
        <dbReference type="SAM" id="MobiDB-lite"/>
    </source>
</evidence>
<organism evidence="3">
    <name type="scientific">Streptomyces sp. NBC_00093</name>
    <dbReference type="NCBI Taxonomy" id="2975649"/>
    <lineage>
        <taxon>Bacteria</taxon>
        <taxon>Bacillati</taxon>
        <taxon>Actinomycetota</taxon>
        <taxon>Actinomycetes</taxon>
        <taxon>Kitasatosporales</taxon>
        <taxon>Streptomycetaceae</taxon>
        <taxon>Streptomyces</taxon>
    </lineage>
</organism>
<feature type="region of interest" description="Disordered" evidence="1">
    <location>
        <begin position="201"/>
        <end position="240"/>
    </location>
</feature>
<proteinExistence type="predicted"/>
<accession>A0AAU2ACZ2</accession>
<protein>
    <submittedName>
        <fullName evidence="3">Uncharacterized protein</fullName>
    </submittedName>
</protein>
<evidence type="ECO:0000256" key="2">
    <source>
        <dbReference type="SAM" id="Phobius"/>
    </source>
</evidence>
<keyword evidence="2" id="KW-1133">Transmembrane helix</keyword>
<keyword evidence="2" id="KW-0472">Membrane</keyword>
<keyword evidence="2" id="KW-0812">Transmembrane</keyword>
<gene>
    <name evidence="3" type="ORF">OHA22_40585</name>
</gene>
<dbReference type="AlphaFoldDB" id="A0AAU2ACZ2"/>
<feature type="compositionally biased region" description="Basic and acidic residues" evidence="1">
    <location>
        <begin position="201"/>
        <end position="211"/>
    </location>
</feature>
<name>A0AAU2ACZ2_9ACTN</name>
<dbReference type="EMBL" id="CP108222">
    <property type="protein sequence ID" value="WTT21386.1"/>
    <property type="molecule type" value="Genomic_DNA"/>
</dbReference>
<evidence type="ECO:0000313" key="3">
    <source>
        <dbReference type="EMBL" id="WTT21386.1"/>
    </source>
</evidence>
<sequence length="502" mass="54837">MTSSHYEPPSKDQLAEELERATDAPFTVFYRDPSKNHAQTNPGLTALVRKFQPTVWEAEDDRNRALRIVVKKAFDYLPEGGPEGSAIDWREIGELLCGFRIEELSPRGDKKPYTYSNFLQEVYARANIPGNLKERVLRDRVPTLFRKHLAAALLKLTPADFPAHQAKKLHKRKASFRVFAALVVLAAIAVPVSFWIRGGDDREKGGDHEQKAQSSATSAVHGEPSSGGGVPQSESPSSLTDLPAGDDLNISFGFPGFPTALFDGYAAVFQEKDLGALKELLSRPRMAAAPADPALVNLISARGYFLNGTSMNLVLTPKNDTMVDVVRIRPVNIRHDEIPVGAAFLLPSQGGPGEVRKMNFDLDSSSPIARHPAGAEGPEGQPFFRSSRIVIEADDEDGEEVFAEFNTAKGAYAFQVAVEYQAKGKRYTQFVPDVNGKPGVFRIAASLCPLPGFKPRLNAADLKALGKLRYKNLRAIDEQNLEQGYSLIPADPSSYAMGAKGC</sequence>
<feature type="transmembrane region" description="Helical" evidence="2">
    <location>
        <begin position="176"/>
        <end position="196"/>
    </location>
</feature>